<comment type="subcellular location">
    <subcellularLocation>
        <location evidence="1 5">Cell membrane</location>
        <topology evidence="1 5">Multi-pass membrane protein</topology>
    </subcellularLocation>
</comment>
<keyword evidence="4 5" id="KW-0472">Membrane</keyword>
<sequence>MSSPISSKQNFTKESLEKQFRLSEFLAEKIISSVAFLSIAIIFLIFIFVFKESLPIFSLGKESAKVEMQQSVSASGDQPESYGGVETEDLQPESYGGVETEDLQPESYGGVETEDLQPETYGGVEKEDLQPESYGGVEKEDLQPESYGGVEKEDLQPETYGDVQAEPLVENNDSAEDTAKEKKSNSIWDTLLTPDWVPVSENPRFGLLSLLIGTLKVTIISMLIAGPIAILAALYTSCFASKRTKEIIKPIIEMLAAFPSVVIGFFALMVMATFFQDIFGYDSRLNAFVGGVAMALAAIPIIYTISEDALSSIPKTYTEASLALGANKWQTAFYVVLPAATPGIFAALLLGVGRVFGETMIALMATGNAALMSANPFESVRTFAATIGAEMAETVFGETHYSVLFFIGSLLFIFSFGLNALAEFYVKGKLIKKFQGK</sequence>
<feature type="transmembrane region" description="Helical" evidence="5">
    <location>
        <begin position="205"/>
        <end position="234"/>
    </location>
</feature>
<dbReference type="Proteomes" id="UP000661715">
    <property type="component" value="Unassembled WGS sequence"/>
</dbReference>
<dbReference type="Pfam" id="PF00528">
    <property type="entry name" value="BPD_transp_1"/>
    <property type="match status" value="1"/>
</dbReference>
<dbReference type="PROSITE" id="PS50928">
    <property type="entry name" value="ABC_TM1"/>
    <property type="match status" value="1"/>
</dbReference>
<evidence type="ECO:0000256" key="6">
    <source>
        <dbReference type="RuleBase" id="RU363054"/>
    </source>
</evidence>
<protein>
    <recommendedName>
        <fullName evidence="6">Phosphate transport system permease protein</fullName>
    </recommendedName>
</protein>
<feature type="transmembrane region" description="Helical" evidence="5">
    <location>
        <begin position="255"/>
        <end position="275"/>
    </location>
</feature>
<comment type="caution">
    <text evidence="9">The sequence shown here is derived from an EMBL/GenBank/DDBJ whole genome shotgun (WGS) entry which is preliminary data.</text>
</comment>
<name>A0ABR7UVI6_9FLAO</name>
<dbReference type="EMBL" id="NASZ01000026">
    <property type="protein sequence ID" value="MBD0726367.1"/>
    <property type="molecule type" value="Genomic_DNA"/>
</dbReference>
<comment type="function">
    <text evidence="6">Part of the binding-protein-dependent transport system for phosphate; probably responsible for the translocation of the substrate across the membrane.</text>
</comment>
<dbReference type="RefSeq" id="WP_188221413.1">
    <property type="nucleotide sequence ID" value="NZ_NASZ01000026.1"/>
</dbReference>
<gene>
    <name evidence="9" type="ORF">B6A10_14400</name>
</gene>
<organism evidence="9 10">
    <name type="scientific">Flavobacterium pokkalii</name>
    <dbReference type="NCBI Taxonomy" id="1940408"/>
    <lineage>
        <taxon>Bacteria</taxon>
        <taxon>Pseudomonadati</taxon>
        <taxon>Bacteroidota</taxon>
        <taxon>Flavobacteriia</taxon>
        <taxon>Flavobacteriales</taxon>
        <taxon>Flavobacteriaceae</taxon>
        <taxon>Flavobacterium</taxon>
    </lineage>
</organism>
<feature type="transmembrane region" description="Helical" evidence="5">
    <location>
        <begin position="332"/>
        <end position="356"/>
    </location>
</feature>
<keyword evidence="6" id="KW-0592">Phosphate transport</keyword>
<dbReference type="PANTHER" id="PTHR42727">
    <property type="entry name" value="PHOSPHATE TRANSPORT SYSTEM PERMEASE PROTEIN"/>
    <property type="match status" value="1"/>
</dbReference>
<feature type="transmembrane region" description="Helical" evidence="5">
    <location>
        <begin position="287"/>
        <end position="305"/>
    </location>
</feature>
<dbReference type="PANTHER" id="PTHR42727:SF1">
    <property type="entry name" value="PHOSPHATE TRANSPORT SYSTEM PERMEASE"/>
    <property type="match status" value="1"/>
</dbReference>
<dbReference type="CDD" id="cd06261">
    <property type="entry name" value="TM_PBP2"/>
    <property type="match status" value="1"/>
</dbReference>
<evidence type="ECO:0000256" key="4">
    <source>
        <dbReference type="ARBA" id="ARBA00023136"/>
    </source>
</evidence>
<comment type="similarity">
    <text evidence="6">Belongs to the binding-protein-dependent transport system permease family. CysTW subfamily.</text>
</comment>
<dbReference type="NCBIfam" id="TIGR02138">
    <property type="entry name" value="phosphate_pstC"/>
    <property type="match status" value="1"/>
</dbReference>
<dbReference type="InterPro" id="IPR000515">
    <property type="entry name" value="MetI-like"/>
</dbReference>
<evidence type="ECO:0000313" key="10">
    <source>
        <dbReference type="Proteomes" id="UP000661715"/>
    </source>
</evidence>
<dbReference type="InterPro" id="IPR011864">
    <property type="entry name" value="Phosphate_PstC"/>
</dbReference>
<evidence type="ECO:0000256" key="3">
    <source>
        <dbReference type="ARBA" id="ARBA00022989"/>
    </source>
</evidence>
<dbReference type="SUPFAM" id="SSF161098">
    <property type="entry name" value="MetI-like"/>
    <property type="match status" value="1"/>
</dbReference>
<proteinExistence type="inferred from homology"/>
<evidence type="ECO:0000313" key="9">
    <source>
        <dbReference type="EMBL" id="MBD0726367.1"/>
    </source>
</evidence>
<evidence type="ECO:0000256" key="2">
    <source>
        <dbReference type="ARBA" id="ARBA00022692"/>
    </source>
</evidence>
<keyword evidence="6" id="KW-1003">Cell membrane</keyword>
<reference evidence="9 10" key="1">
    <citation type="journal article" date="2020" name="Microbiol. Res.">
        <title>Flavobacterium pokkalii sp. nov., a novel plant growth promoting native rhizobacteria isolated from pokkali rice grown in coastal saline affected agricultural regions of southern India, Kerala.</title>
        <authorList>
            <person name="Menon R.R."/>
            <person name="Kumari S."/>
            <person name="Viver T."/>
            <person name="Rameshkumar N."/>
        </authorList>
    </citation>
    <scope>NUCLEOTIDE SEQUENCE [LARGE SCALE GENOMIC DNA]</scope>
    <source>
        <strain evidence="9 10">L1I52</strain>
    </source>
</reference>
<evidence type="ECO:0000256" key="5">
    <source>
        <dbReference type="RuleBase" id="RU363032"/>
    </source>
</evidence>
<keyword evidence="2 5" id="KW-0812">Transmembrane</keyword>
<feature type="region of interest" description="Disordered" evidence="7">
    <location>
        <begin position="70"/>
        <end position="184"/>
    </location>
</feature>
<evidence type="ECO:0000256" key="1">
    <source>
        <dbReference type="ARBA" id="ARBA00004651"/>
    </source>
</evidence>
<evidence type="ECO:0000259" key="8">
    <source>
        <dbReference type="PROSITE" id="PS50928"/>
    </source>
</evidence>
<feature type="transmembrane region" description="Helical" evidence="5">
    <location>
        <begin position="403"/>
        <end position="426"/>
    </location>
</feature>
<keyword evidence="10" id="KW-1185">Reference proteome</keyword>
<evidence type="ECO:0000256" key="7">
    <source>
        <dbReference type="SAM" id="MobiDB-lite"/>
    </source>
</evidence>
<keyword evidence="3 5" id="KW-1133">Transmembrane helix</keyword>
<accession>A0ABR7UVI6</accession>
<dbReference type="InterPro" id="IPR035906">
    <property type="entry name" value="MetI-like_sf"/>
</dbReference>
<keyword evidence="5" id="KW-0813">Transport</keyword>
<dbReference type="Gene3D" id="1.10.3720.10">
    <property type="entry name" value="MetI-like"/>
    <property type="match status" value="1"/>
</dbReference>
<feature type="transmembrane region" description="Helical" evidence="5">
    <location>
        <begin position="30"/>
        <end position="50"/>
    </location>
</feature>
<feature type="domain" description="ABC transmembrane type-1" evidence="8">
    <location>
        <begin position="211"/>
        <end position="422"/>
    </location>
</feature>